<dbReference type="CDD" id="cd01949">
    <property type="entry name" value="GGDEF"/>
    <property type="match status" value="1"/>
</dbReference>
<dbReference type="Gene3D" id="3.30.450.40">
    <property type="match status" value="1"/>
</dbReference>
<evidence type="ECO:0000313" key="5">
    <source>
        <dbReference type="EMBL" id="WQG84837.1"/>
    </source>
</evidence>
<dbReference type="RefSeq" id="WP_018625551.1">
    <property type="nucleotide sequence ID" value="NZ_CP140158.1"/>
</dbReference>
<dbReference type="InterPro" id="IPR001610">
    <property type="entry name" value="PAC"/>
</dbReference>
<dbReference type="Pfam" id="PF13426">
    <property type="entry name" value="PAS_9"/>
    <property type="match status" value="1"/>
</dbReference>
<dbReference type="InterPro" id="IPR001633">
    <property type="entry name" value="EAL_dom"/>
</dbReference>
<dbReference type="InterPro" id="IPR029787">
    <property type="entry name" value="Nucleotide_cyclase"/>
</dbReference>
<dbReference type="SMART" id="SM00091">
    <property type="entry name" value="PAS"/>
    <property type="match status" value="3"/>
</dbReference>
<dbReference type="CDD" id="cd01948">
    <property type="entry name" value="EAL"/>
    <property type="match status" value="1"/>
</dbReference>
<dbReference type="Pfam" id="PF00563">
    <property type="entry name" value="EAL"/>
    <property type="match status" value="1"/>
</dbReference>
<dbReference type="InterPro" id="IPR013655">
    <property type="entry name" value="PAS_fold_3"/>
</dbReference>
<dbReference type="SMART" id="SM00267">
    <property type="entry name" value="GGDEF"/>
    <property type="match status" value="1"/>
</dbReference>
<evidence type="ECO:0000259" key="3">
    <source>
        <dbReference type="PROSITE" id="PS50883"/>
    </source>
</evidence>
<dbReference type="PANTHER" id="PTHR44757:SF2">
    <property type="entry name" value="BIOFILM ARCHITECTURE MAINTENANCE PROTEIN MBAA"/>
    <property type="match status" value="1"/>
</dbReference>
<accession>A0ABZ0X3G6</accession>
<dbReference type="InterPro" id="IPR000014">
    <property type="entry name" value="PAS"/>
</dbReference>
<feature type="domain" description="EAL" evidence="3">
    <location>
        <begin position="739"/>
        <end position="997"/>
    </location>
</feature>
<gene>
    <name evidence="5" type="ORF">SR900_10230</name>
</gene>
<evidence type="ECO:0000259" key="2">
    <source>
        <dbReference type="PROSITE" id="PS50113"/>
    </source>
</evidence>
<dbReference type="Gene3D" id="3.20.20.450">
    <property type="entry name" value="EAL domain"/>
    <property type="match status" value="1"/>
</dbReference>
<dbReference type="SUPFAM" id="SSF55781">
    <property type="entry name" value="GAF domain-like"/>
    <property type="match status" value="1"/>
</dbReference>
<proteinExistence type="predicted"/>
<feature type="domain" description="PAS" evidence="1">
    <location>
        <begin position="188"/>
        <end position="231"/>
    </location>
</feature>
<dbReference type="EMBL" id="CP140158">
    <property type="protein sequence ID" value="WQG84837.1"/>
    <property type="molecule type" value="Genomic_DNA"/>
</dbReference>
<feature type="domain" description="PAC" evidence="2">
    <location>
        <begin position="387"/>
        <end position="440"/>
    </location>
</feature>
<dbReference type="SMART" id="SM00086">
    <property type="entry name" value="PAC"/>
    <property type="match status" value="3"/>
</dbReference>
<dbReference type="InterPro" id="IPR035919">
    <property type="entry name" value="EAL_sf"/>
</dbReference>
<dbReference type="InterPro" id="IPR000700">
    <property type="entry name" value="PAS-assoc_C"/>
</dbReference>
<evidence type="ECO:0000259" key="4">
    <source>
        <dbReference type="PROSITE" id="PS50887"/>
    </source>
</evidence>
<dbReference type="NCBIfam" id="TIGR00254">
    <property type="entry name" value="GGDEF"/>
    <property type="match status" value="1"/>
</dbReference>
<dbReference type="Gene3D" id="3.30.70.270">
    <property type="match status" value="1"/>
</dbReference>
<dbReference type="Proteomes" id="UP001324185">
    <property type="component" value="Chromosome"/>
</dbReference>
<dbReference type="InterPro" id="IPR029016">
    <property type="entry name" value="GAF-like_dom_sf"/>
</dbReference>
<dbReference type="PROSITE" id="PS50887">
    <property type="entry name" value="GGDEF"/>
    <property type="match status" value="1"/>
</dbReference>
<dbReference type="SUPFAM" id="SSF55785">
    <property type="entry name" value="PYP-like sensor domain (PAS domain)"/>
    <property type="match status" value="3"/>
</dbReference>
<dbReference type="NCBIfam" id="TIGR00229">
    <property type="entry name" value="sensory_box"/>
    <property type="match status" value="3"/>
</dbReference>
<reference evidence="5 6" key="1">
    <citation type="submission" date="2023-11" db="EMBL/GenBank/DDBJ databases">
        <title>MicrobeMod: A computational toolkit for identifying prokaryotic methylation and restriction-modification with nanopore sequencing.</title>
        <authorList>
            <person name="Crits-Christoph A."/>
            <person name="Kang S.C."/>
            <person name="Lee H."/>
            <person name="Ostrov N."/>
        </authorList>
    </citation>
    <scope>NUCLEOTIDE SEQUENCE [LARGE SCALE GENOMIC DNA]</scope>
    <source>
        <strain evidence="5 6">DSMZ 16071</strain>
    </source>
</reference>
<dbReference type="PROSITE" id="PS50112">
    <property type="entry name" value="PAS"/>
    <property type="match status" value="3"/>
</dbReference>
<sequence>MEFESIKTNHLISIQQLATGIAKANDLQAMLDCIVDHIYSQLKSFDCALFIYESSHQELICYSYRKQGVSEKESFKLKPVKLGAGIIGHTAQTQRTTKVDDTDQSSIFVQDLQKNYSELCVPILLADELIGVIDLEHPDKSFFSEEDAQYVETIASMVSYLIKQHKTEEKLHLTIEKLKFDEKKLRDKEVFYRNLMEQASDSIFIHDQSGRFLDVNQQAVLSLGYSREKLLQMRVKDIDIESGQGINSGTEFYKRLRPGEPVVVECKHQRKDGSVFPVEVKVGLLTDDNIIAVARDVSKRQQVLNELDTSKRFMQDIINTSPDVIYVYDFERDLIIDGADRFARYLGYEEDRFESWSSILEIIHPDDSHTLETRSDKIMNSNSDEVIKSEGRFKNANGEWVWLKNHCKIVKRTEQGLPLIEVGTISDITHRKAMERELINKEEYYRALVENAFDGIVLYDEKGKVQFLSNSVEKLLGYKSEDVKHKTGIDFIFPSDVELVRKAWHWVIAHPNQIYRIPDYRLVKKDGDVIWVENTLINLLGDPVVNGIISNFRDISHKKSAEQSIYKISNYDSLTELPNRNFLRQQIERQIKKSKNGPLSISLVYFDIVQLNSINNAMGHWVGDQVLHYVARIIRENLDEFDLIARSGNDEFAVVLTEQNPFEISQLVERILDSFDNIIRIGDLDLKVSLRAGIARYPEDADNAEDLLSRAEVAVGRVKNLSTQYTFFQPQDSESIRYRINLERELVQAIDDEALELFYQPKVCLRTGVIESVEALLRWNHPQNGYVSPQTIVNIAEANSLIYKLTSWVVENAVKQIKDWAEKGLNTRIAVNLSARDIQREGFEADIRSSLEKYQVDSTLLDIEITESAAMANMEHSVHTLRQLSDLGIGISLDDFGTGYSSISYLASLPVDLVKIDQTFIQGLKQASEQAVKDNQLIIKNIIRLAESFKLVSLVEGIETIEQCRLLQKYNCDLGQGYLFSKPKSAKDIEPLLRKGYIDMDIFKIAKPSVND</sequence>
<dbReference type="Pfam" id="PF00990">
    <property type="entry name" value="GGDEF"/>
    <property type="match status" value="1"/>
</dbReference>
<dbReference type="SUPFAM" id="SSF55073">
    <property type="entry name" value="Nucleotide cyclase"/>
    <property type="match status" value="1"/>
</dbReference>
<dbReference type="PANTHER" id="PTHR44757">
    <property type="entry name" value="DIGUANYLATE CYCLASE DGCP"/>
    <property type="match status" value="1"/>
</dbReference>
<protein>
    <submittedName>
        <fullName evidence="5">EAL domain-containing protein</fullName>
    </submittedName>
</protein>
<dbReference type="InterPro" id="IPR052155">
    <property type="entry name" value="Biofilm_reg_signaling"/>
</dbReference>
<dbReference type="CDD" id="cd00130">
    <property type="entry name" value="PAS"/>
    <property type="match status" value="2"/>
</dbReference>
<dbReference type="InterPro" id="IPR043128">
    <property type="entry name" value="Rev_trsase/Diguanyl_cyclase"/>
</dbReference>
<dbReference type="SUPFAM" id="SSF141868">
    <property type="entry name" value="EAL domain-like"/>
    <property type="match status" value="1"/>
</dbReference>
<feature type="domain" description="GGDEF" evidence="4">
    <location>
        <begin position="599"/>
        <end position="730"/>
    </location>
</feature>
<dbReference type="Pfam" id="PF13185">
    <property type="entry name" value="GAF_2"/>
    <property type="match status" value="1"/>
</dbReference>
<evidence type="ECO:0000313" key="6">
    <source>
        <dbReference type="Proteomes" id="UP001324185"/>
    </source>
</evidence>
<keyword evidence="6" id="KW-1185">Reference proteome</keyword>
<dbReference type="PROSITE" id="PS50113">
    <property type="entry name" value="PAC"/>
    <property type="match status" value="2"/>
</dbReference>
<dbReference type="PROSITE" id="PS50883">
    <property type="entry name" value="EAL"/>
    <property type="match status" value="1"/>
</dbReference>
<evidence type="ECO:0000259" key="1">
    <source>
        <dbReference type="PROSITE" id="PS50112"/>
    </source>
</evidence>
<feature type="domain" description="PAS" evidence="1">
    <location>
        <begin position="441"/>
        <end position="511"/>
    </location>
</feature>
<dbReference type="SMART" id="SM00052">
    <property type="entry name" value="EAL"/>
    <property type="match status" value="1"/>
</dbReference>
<dbReference type="Pfam" id="PF08447">
    <property type="entry name" value="PAS_3"/>
    <property type="match status" value="2"/>
</dbReference>
<dbReference type="InterPro" id="IPR035965">
    <property type="entry name" value="PAS-like_dom_sf"/>
</dbReference>
<dbReference type="SMART" id="SM00065">
    <property type="entry name" value="GAF"/>
    <property type="match status" value="1"/>
</dbReference>
<organism evidence="5 6">
    <name type="scientific">Kangiella aquimarina</name>
    <dbReference type="NCBI Taxonomy" id="261965"/>
    <lineage>
        <taxon>Bacteria</taxon>
        <taxon>Pseudomonadati</taxon>
        <taxon>Pseudomonadota</taxon>
        <taxon>Gammaproteobacteria</taxon>
        <taxon>Kangiellales</taxon>
        <taxon>Kangiellaceae</taxon>
        <taxon>Kangiella</taxon>
    </lineage>
</organism>
<dbReference type="Gene3D" id="3.30.450.20">
    <property type="entry name" value="PAS domain"/>
    <property type="match status" value="3"/>
</dbReference>
<dbReference type="InterPro" id="IPR003018">
    <property type="entry name" value="GAF"/>
</dbReference>
<feature type="domain" description="PAC" evidence="2">
    <location>
        <begin position="516"/>
        <end position="567"/>
    </location>
</feature>
<dbReference type="InterPro" id="IPR000160">
    <property type="entry name" value="GGDEF_dom"/>
</dbReference>
<feature type="domain" description="PAS" evidence="1">
    <location>
        <begin position="310"/>
        <end position="382"/>
    </location>
</feature>
<name>A0ABZ0X3G6_9GAMM</name>